<evidence type="ECO:0000256" key="1">
    <source>
        <dbReference type="ARBA" id="ARBA00001947"/>
    </source>
</evidence>
<dbReference type="eggNOG" id="KOG0370">
    <property type="taxonomic scope" value="Eukaryota"/>
</dbReference>
<dbReference type="EMBL" id="KE007226">
    <property type="protein sequence ID" value="EOR03714.1"/>
    <property type="molecule type" value="Genomic_DNA"/>
</dbReference>
<evidence type="ECO:0000256" key="7">
    <source>
        <dbReference type="ARBA" id="ARBA00022574"/>
    </source>
</evidence>
<dbReference type="Gene3D" id="3.30.1490.20">
    <property type="entry name" value="ATP-grasp fold, A domain"/>
    <property type="match status" value="1"/>
</dbReference>
<dbReference type="FunFam" id="3.30.470.20:FF:000004">
    <property type="entry name" value="Carbamoyl-phosphate synthase (glutamine-hydrolyzing)"/>
    <property type="match status" value="1"/>
</dbReference>
<dbReference type="InterPro" id="IPR058047">
    <property type="entry name" value="CPSase_preATP-grasp"/>
</dbReference>
<dbReference type="InterPro" id="IPR006275">
    <property type="entry name" value="CPSase_lsu"/>
</dbReference>
<keyword evidence="14" id="KW-0464">Manganese</keyword>
<dbReference type="FunFam" id="3.30.1490.20:FF:000001">
    <property type="entry name" value="Carbamoyl-phosphate synthase large chain"/>
    <property type="match status" value="1"/>
</dbReference>
<dbReference type="PROSITE" id="PS51394">
    <property type="entry name" value="PFU"/>
    <property type="match status" value="1"/>
</dbReference>
<name>R9ANC5_WALI9</name>
<feature type="repeat" description="WD" evidence="22">
    <location>
        <begin position="9"/>
        <end position="40"/>
    </location>
</feature>
<dbReference type="InterPro" id="IPR005483">
    <property type="entry name" value="CPSase_dom"/>
</dbReference>
<evidence type="ECO:0000256" key="19">
    <source>
        <dbReference type="ARBA" id="ARBA00044334"/>
    </source>
</evidence>
<dbReference type="InterPro" id="IPR015155">
    <property type="entry name" value="PFU"/>
</dbReference>
<dbReference type="Pfam" id="PF25596">
    <property type="entry name" value="CPSase_L_D1"/>
    <property type="match status" value="2"/>
</dbReference>
<dbReference type="Gene3D" id="3.30.470.20">
    <property type="entry name" value="ATP-grasp fold, B domain"/>
    <property type="match status" value="2"/>
</dbReference>
<dbReference type="PROSITE" id="PS51396">
    <property type="entry name" value="PUL"/>
    <property type="match status" value="1"/>
</dbReference>
<evidence type="ECO:0000259" key="27">
    <source>
        <dbReference type="PROSITE" id="PS51396"/>
    </source>
</evidence>
<comment type="cofactor">
    <cofactor evidence="1">
        <name>Zn(2+)</name>
        <dbReference type="ChEBI" id="CHEBI:29105"/>
    </cofactor>
</comment>
<dbReference type="InterPro" id="IPR005479">
    <property type="entry name" value="CPAse_ATP-bd"/>
</dbReference>
<evidence type="ECO:0000259" key="28">
    <source>
        <dbReference type="PROSITE" id="PS51855"/>
    </source>
</evidence>
<evidence type="ECO:0000256" key="6">
    <source>
        <dbReference type="ARBA" id="ARBA00012738"/>
    </source>
</evidence>
<feature type="repeat" description="WD" evidence="22">
    <location>
        <begin position="102"/>
        <end position="133"/>
    </location>
</feature>
<gene>
    <name evidence="29" type="ORF">J056_002883</name>
</gene>
<dbReference type="PROSITE" id="PS50082">
    <property type="entry name" value="WD_REPEATS_2"/>
    <property type="match status" value="6"/>
</dbReference>
<dbReference type="HOGENOM" id="CLU_235827_0_0_1"/>
<comment type="subcellular location">
    <subcellularLocation>
        <location evidence="3">Cytoplasm</location>
    </subcellularLocation>
    <subcellularLocation>
        <location evidence="2">Mitochondrion</location>
    </subcellularLocation>
</comment>
<feature type="region of interest" description="Disordered" evidence="24">
    <location>
        <begin position="456"/>
        <end position="503"/>
    </location>
</feature>
<feature type="repeat" description="WD" evidence="22">
    <location>
        <begin position="184"/>
        <end position="225"/>
    </location>
</feature>
<dbReference type="Pfam" id="PF00400">
    <property type="entry name" value="WD40"/>
    <property type="match status" value="6"/>
</dbReference>
<evidence type="ECO:0000256" key="14">
    <source>
        <dbReference type="ARBA" id="ARBA00023211"/>
    </source>
</evidence>
<evidence type="ECO:0000259" key="25">
    <source>
        <dbReference type="PROSITE" id="PS50975"/>
    </source>
</evidence>
<dbReference type="EC" id="6.3.5.5" evidence="6"/>
<proteinExistence type="inferred from homology"/>
<dbReference type="SMART" id="SM01096">
    <property type="entry name" value="CPSase_L_D3"/>
    <property type="match status" value="1"/>
</dbReference>
<feature type="domain" description="PFU" evidence="26">
    <location>
        <begin position="361"/>
        <end position="460"/>
    </location>
</feature>
<keyword evidence="7 22" id="KW-0853">WD repeat</keyword>
<dbReference type="GO" id="GO:0005524">
    <property type="term" value="F:ATP binding"/>
    <property type="evidence" value="ECO:0007669"/>
    <property type="project" value="UniProtKB-UniRule"/>
</dbReference>
<evidence type="ECO:0000256" key="10">
    <source>
        <dbReference type="ARBA" id="ARBA00022737"/>
    </source>
</evidence>
<dbReference type="Gene3D" id="1.10.1030.10">
    <property type="entry name" value="Carbamoyl-phosphate synthetase, large subunit oligomerisation domain"/>
    <property type="match status" value="1"/>
</dbReference>
<evidence type="ECO:0000256" key="5">
    <source>
        <dbReference type="ARBA" id="ARBA00009799"/>
    </source>
</evidence>
<evidence type="ECO:0000256" key="22">
    <source>
        <dbReference type="PROSITE-ProRule" id="PRU00221"/>
    </source>
</evidence>
<feature type="repeat" description="WD" evidence="22">
    <location>
        <begin position="225"/>
        <end position="256"/>
    </location>
</feature>
<dbReference type="FunFam" id="1.10.1030.10:FF:000001">
    <property type="entry name" value="Carbamoyl-phosphate synthase large chain"/>
    <property type="match status" value="1"/>
</dbReference>
<dbReference type="InterPro" id="IPR001680">
    <property type="entry name" value="WD40_rpt"/>
</dbReference>
<dbReference type="SUPFAM" id="SSF50978">
    <property type="entry name" value="WD40 repeat-like"/>
    <property type="match status" value="1"/>
</dbReference>
<evidence type="ECO:0000256" key="23">
    <source>
        <dbReference type="PROSITE-ProRule" id="PRU00409"/>
    </source>
</evidence>
<keyword evidence="11 23" id="KW-0547">Nucleotide-binding</keyword>
<dbReference type="InterPro" id="IPR036914">
    <property type="entry name" value="MGS-like_dom_sf"/>
</dbReference>
<feature type="domain" description="MGS-like" evidence="28">
    <location>
        <begin position="1745"/>
        <end position="1900"/>
    </location>
</feature>
<dbReference type="InterPro" id="IPR036322">
    <property type="entry name" value="WD40_repeat_dom_sf"/>
</dbReference>
<dbReference type="Proteomes" id="UP000014064">
    <property type="component" value="Unassembled WGS sequence"/>
</dbReference>
<dbReference type="Gene3D" id="2.130.10.10">
    <property type="entry name" value="YVTN repeat-like/Quinoprotein amine dehydrogenase"/>
    <property type="match status" value="1"/>
</dbReference>
<dbReference type="InterPro" id="IPR011607">
    <property type="entry name" value="MGS-like_dom"/>
</dbReference>
<evidence type="ECO:0000256" key="12">
    <source>
        <dbReference type="ARBA" id="ARBA00022840"/>
    </source>
</evidence>
<dbReference type="SMART" id="SM00320">
    <property type="entry name" value="WD40"/>
    <property type="match status" value="7"/>
</dbReference>
<feature type="compositionally biased region" description="Low complexity" evidence="24">
    <location>
        <begin position="490"/>
        <end position="503"/>
    </location>
</feature>
<comment type="catalytic activity">
    <reaction evidence="20">
        <text>hydrogencarbonate + NH4(+) + 2 ATP = carbamoyl phosphate + 2 ADP + phosphate + 2 H(+)</text>
        <dbReference type="Rhea" id="RHEA:18029"/>
        <dbReference type="ChEBI" id="CHEBI:15378"/>
        <dbReference type="ChEBI" id="CHEBI:17544"/>
        <dbReference type="ChEBI" id="CHEBI:28938"/>
        <dbReference type="ChEBI" id="CHEBI:30616"/>
        <dbReference type="ChEBI" id="CHEBI:43474"/>
        <dbReference type="ChEBI" id="CHEBI:58228"/>
        <dbReference type="ChEBI" id="CHEBI:456216"/>
        <dbReference type="EC" id="6.3.4.16"/>
    </reaction>
</comment>
<dbReference type="Gene3D" id="3.10.20.870">
    <property type="entry name" value="PFU (PLAA family ubiquitin binding), C-terminal domain"/>
    <property type="match status" value="1"/>
</dbReference>
<dbReference type="PRINTS" id="PR00098">
    <property type="entry name" value="CPSASE"/>
</dbReference>
<dbReference type="STRING" id="1299270.R9ANC5"/>
<evidence type="ECO:0000256" key="17">
    <source>
        <dbReference type="ARBA" id="ARBA00044249"/>
    </source>
</evidence>
<dbReference type="EC" id="6.3.4.16" evidence="16"/>
<dbReference type="InterPro" id="IPR013815">
    <property type="entry name" value="ATP_grasp_subdomain_1"/>
</dbReference>
<keyword evidence="10" id="KW-0677">Repeat</keyword>
<dbReference type="GO" id="GO:0046872">
    <property type="term" value="F:metal ion binding"/>
    <property type="evidence" value="ECO:0007669"/>
    <property type="project" value="UniProtKB-KW"/>
</dbReference>
<dbReference type="PROSITE" id="PS51855">
    <property type="entry name" value="MGS"/>
    <property type="match status" value="1"/>
</dbReference>
<evidence type="ECO:0000256" key="8">
    <source>
        <dbReference type="ARBA" id="ARBA00022598"/>
    </source>
</evidence>
<keyword evidence="13" id="KW-0496">Mitochondrion</keyword>
<comment type="pathway">
    <text evidence="4">Amino-acid biosynthesis; L-arginine biosynthesis; carbamoyl phosphate from bicarbonate: step 1/1.</text>
</comment>
<dbReference type="FunFam" id="3.40.50.1380:FF:000015">
    <property type="entry name" value="Carbamoyl-phosphate synthase arginine-specific large chain"/>
    <property type="match status" value="1"/>
</dbReference>
<dbReference type="PANTHER" id="PTHR11405">
    <property type="entry name" value="CARBAMOYLTRANSFERASE FAMILY MEMBER"/>
    <property type="match status" value="1"/>
</dbReference>
<dbReference type="FunFam" id="3.40.50.20:FF:000002">
    <property type="entry name" value="Carbamoyl-phosphate synthase large chain"/>
    <property type="match status" value="1"/>
</dbReference>
<evidence type="ECO:0000256" key="3">
    <source>
        <dbReference type="ARBA" id="ARBA00004496"/>
    </source>
</evidence>
<dbReference type="GO" id="GO:0004088">
    <property type="term" value="F:carbamoyl-phosphate synthase (glutamine-hydrolyzing) activity"/>
    <property type="evidence" value="ECO:0007669"/>
    <property type="project" value="UniProtKB-EC"/>
</dbReference>
<dbReference type="Gene3D" id="3.40.50.1380">
    <property type="entry name" value="Methylglyoxal synthase-like domain"/>
    <property type="match status" value="1"/>
</dbReference>
<dbReference type="Pfam" id="PF09070">
    <property type="entry name" value="PFU"/>
    <property type="match status" value="1"/>
</dbReference>
<comment type="catalytic activity">
    <reaction evidence="21">
        <text>hydrogencarbonate + L-glutamine + 2 ATP + H2O = carbamoyl phosphate + L-glutamate + 2 ADP + phosphate + 2 H(+)</text>
        <dbReference type="Rhea" id="RHEA:18633"/>
        <dbReference type="ChEBI" id="CHEBI:15377"/>
        <dbReference type="ChEBI" id="CHEBI:15378"/>
        <dbReference type="ChEBI" id="CHEBI:17544"/>
        <dbReference type="ChEBI" id="CHEBI:29985"/>
        <dbReference type="ChEBI" id="CHEBI:30616"/>
        <dbReference type="ChEBI" id="CHEBI:43474"/>
        <dbReference type="ChEBI" id="CHEBI:58228"/>
        <dbReference type="ChEBI" id="CHEBI:58359"/>
        <dbReference type="ChEBI" id="CHEBI:456216"/>
        <dbReference type="EC" id="6.3.5.5"/>
    </reaction>
</comment>
<dbReference type="Pfam" id="PF02787">
    <property type="entry name" value="CPSase_L_D3"/>
    <property type="match status" value="1"/>
</dbReference>
<dbReference type="NCBIfam" id="NF003671">
    <property type="entry name" value="PRK05294.1"/>
    <property type="match status" value="1"/>
</dbReference>
<keyword evidence="8" id="KW-0436">Ligase</keyword>
<evidence type="ECO:0000256" key="24">
    <source>
        <dbReference type="SAM" id="MobiDB-lite"/>
    </source>
</evidence>
<dbReference type="CDD" id="cd00200">
    <property type="entry name" value="WD40"/>
    <property type="match status" value="1"/>
</dbReference>
<evidence type="ECO:0000256" key="16">
    <source>
        <dbReference type="ARBA" id="ARBA00044063"/>
    </source>
</evidence>
<dbReference type="InterPro" id="IPR005480">
    <property type="entry name" value="CPSase_lsu_oligo"/>
</dbReference>
<feature type="repeat" description="WD" evidence="22">
    <location>
        <begin position="282"/>
        <end position="304"/>
    </location>
</feature>
<dbReference type="SUPFAM" id="SSF52440">
    <property type="entry name" value="PreATP-grasp domain"/>
    <property type="match status" value="2"/>
</dbReference>
<dbReference type="InterPro" id="IPR011989">
    <property type="entry name" value="ARM-like"/>
</dbReference>
<dbReference type="PROSITE" id="PS00866">
    <property type="entry name" value="CPSASE_1"/>
    <property type="match status" value="2"/>
</dbReference>
<dbReference type="InterPro" id="IPR011761">
    <property type="entry name" value="ATP-grasp"/>
</dbReference>
<dbReference type="FunFam" id="3.30.470.20:FF:000001">
    <property type="entry name" value="Carbamoyl-phosphate synthase large chain"/>
    <property type="match status" value="1"/>
</dbReference>
<protein>
    <recommendedName>
        <fullName evidence="18">Ammonium-dependent carbamoyl phosphate synthetase</fullName>
        <ecNumber evidence="16">6.3.4.16</ecNumber>
        <ecNumber evidence="6">6.3.5.5</ecNumber>
    </recommendedName>
    <alternativeName>
        <fullName evidence="17">Arginine-specific carbamoyl phosphate synthetase, ammonia chain</fullName>
    </alternativeName>
    <alternativeName>
        <fullName evidence="19">Glutamine-dependent carbamoyl phosphate synthetase</fullName>
    </alternativeName>
</protein>
<comment type="subunit">
    <text evidence="15">Heterodimer composed of 2 chains; the small (or glutamine) chain promotes the hydrolysis of glutamine to ammonia, which is used by the large (or ammonia) chain to synthesize carbamoyl phosphate.</text>
</comment>
<dbReference type="eggNOG" id="KOG0301">
    <property type="taxonomic scope" value="Eukaryota"/>
</dbReference>
<dbReference type="InterPro" id="IPR019775">
    <property type="entry name" value="WD40_repeat_CS"/>
</dbReference>
<dbReference type="InterPro" id="IPR038122">
    <property type="entry name" value="PFU_sf"/>
</dbReference>
<evidence type="ECO:0000256" key="13">
    <source>
        <dbReference type="ARBA" id="ARBA00023128"/>
    </source>
</evidence>
<evidence type="ECO:0000256" key="15">
    <source>
        <dbReference type="ARBA" id="ARBA00044031"/>
    </source>
</evidence>
<dbReference type="SUPFAM" id="SSF52335">
    <property type="entry name" value="Methylglyoxal synthase-like"/>
    <property type="match status" value="1"/>
</dbReference>
<dbReference type="GO" id="GO:0005739">
    <property type="term" value="C:mitochondrion"/>
    <property type="evidence" value="ECO:0007669"/>
    <property type="project" value="UniProtKB-SubCell"/>
</dbReference>
<keyword evidence="30" id="KW-1185">Reference proteome</keyword>
<dbReference type="NCBIfam" id="TIGR01369">
    <property type="entry name" value="CPSaseII_lrg"/>
    <property type="match status" value="1"/>
</dbReference>
<evidence type="ECO:0000256" key="18">
    <source>
        <dbReference type="ARBA" id="ARBA00044318"/>
    </source>
</evidence>
<dbReference type="InterPro" id="IPR013535">
    <property type="entry name" value="PUL_dom"/>
</dbReference>
<evidence type="ECO:0000256" key="4">
    <source>
        <dbReference type="ARBA" id="ARBA00005077"/>
    </source>
</evidence>
<sequence>MNYKLSQELIGHSQDVKAVSFIDRNTLISGSRDNTAIVWKRGEDSDWSATATISTHDNYVNSVGWLAAADLVATGSQDSLVNLHKYEHNTTSNHISVPAYTLLGHSANVCSIDTSATGLVATGSWDTTARIWNQGVQVACLAAHSQAVWSVKFTPDNKHVITASADKSIVIWDLDSAKPVHSIQNAHDDAVRSLTILNHAIGFASASNDLQIKLWTFDGENIMSMHGHTEFIYALATLPSGGIVSAGEDRSVKVWQDGECVQTIIHPSTSVWSVAAAENGDIASASSDGIVRVWSVDPARIAHQDALKTYDNLVAGSTISSRSSNGINANDVKSPESLQQPGKRDGHVMLVKDAQTVSAHSWSAGEQTWKKIGEVVDAAGGVDPSNRVKHTDGKDYDYVFDVDIEDGKPPLKLPYNVSENPYIAAQRFLEKNLLPLTYLDETVKFIESNTSGVQLGQGSAEYVDPYTGTSRYQSNPAPPPSSTNLQDPYTGSNAGASASTSNNSPLPIKGPYLTFIQANVPAMLDKLRQLNGGAKHPLDNTQLGSIERLGKYVMESNPAAEVDVSDLSVLLHALRTWPKSDIFPLLDLLRALASRSGLVASSNDVTATLLDAAEFVQQTSSTDESNIKSLQTRQMLSLRALANTFGNEAGRKTRGVTADELLKYLDGIPFGTLNKLAKIALSSLLFNMTVLSLSTDLATPTYNRILRVISKTLENGSNDEETIYRLFAAYGNLLCKHKSTLDKATVGGMQEIVDVPTYIHPTSLAKRSLGTTTTRSAVAQSSVLGGGDSGGGEMNSPSELARKISAAVLPKIDKPNVKRVLVVGSGGLSIGQAGEFDYSGSQAIKALRESGIEVLLVNPNIATIQTSHELAHQIYFLPVTPDYVAAILEKERPDGIFLTFGGQSALNVGVALDKMGLFERLGVQVLGTPIRTLEVSEDRDLFVQALNEIDIPAAQSTAVGTVPAALDAAQKIGYPVILRSAFSLGGLGSGFANNEDELRDLSAKSLSLSPQVLIEKSLKGWKEVEYEVVRDAADNVIICCNMENFDPLGVHTGDSIVVAPSQTLTDAEYHMLRSAAAKIVRHVGVVGECNVQYALDPHSKQYMVIEMNARLSRSSALASKATGYPLAYTAAKIGLGHTLPELPNAVTKTTTACFEPSLDYIVTKIPKWDLAKFQHVQRDTGSSMKSVGEVMAIGRTFEESLQKAVRQVDPNYHGFEAYWQPEDLDAQLIQPNDRRLFAIAHAMINKGYTVEMLHNLTKIDRWYLYKLDNIVQIHKHLSSLSGLDAVNRELLYQSKRAGFADTQIASLTKSTEGDVRKTRKDLGITPFVKRIDTLAAEFPAHTNYLYTTYNAQSHDLEFNDNGTMVLGSGVYRIGSSVEFDWCAVTCARAVRGMDKKTIMINYNPETVSTDFDEADRLYFEELGWERVMDIYELEKAEGVIISVGGQLPQNIALRLKQSGVNVLGTAPEDIDMAEDRHKFSSVLDSINVDQPAWVEAATLNDAKAFASKVGYPVLIRPSYVLSGAAMNVVYDETTLEHNLSAAANVSPDHPVVVSQFIDSAQEIDVDAVAHKGELLVHAVSEHVENAGVHSGDATLALPPFSLPETEMPRYKEIAQKVAKAFRISGPFNMQVIRKAGENGSQPELKVIECNLRASRSFPFVSKVLGTNFIDIATAAIVGKNVPAPVDLMAEKRDYVAIKVPQFSWTRLAGADPYLGVEMASTGEVASFGKDIHEAYWASLASTNGFRIPKAGKGVLVGGDIAKPELKSVSEKLTKLGFKMYCSNADVETHLNQSGLSPTKRIFFPTKDKRKLREVFDDHEIQFVVNLSKSRGKDTVDEDYVARRNCVDFGLPLFNNAKLAELFVDALEKKMPVGGLEGYREGKIPSEVKSWKEFVPEERKN</sequence>
<dbReference type="KEGG" id="wic:J056_002883"/>
<comment type="similarity">
    <text evidence="5">Belongs to the CarB family.</text>
</comment>
<dbReference type="Gene3D" id="3.40.50.20">
    <property type="match status" value="2"/>
</dbReference>
<dbReference type="SUPFAM" id="SSF48108">
    <property type="entry name" value="Carbamoyl phosphate synthetase, large subunit connection domain"/>
    <property type="match status" value="1"/>
</dbReference>
<evidence type="ECO:0000256" key="20">
    <source>
        <dbReference type="ARBA" id="ARBA00047359"/>
    </source>
</evidence>
<evidence type="ECO:0000256" key="11">
    <source>
        <dbReference type="ARBA" id="ARBA00022741"/>
    </source>
</evidence>
<dbReference type="GeneID" id="20375835"/>
<feature type="domain" description="ATP-grasp" evidence="25">
    <location>
        <begin position="1480"/>
        <end position="1677"/>
    </location>
</feature>
<reference evidence="30" key="1">
    <citation type="journal article" date="2013" name="BMC Genomics">
        <title>Genome and transcriptome sequencing of the halophilic fungus Wallemia ichthyophaga: haloadaptations present and absent.</title>
        <authorList>
            <person name="Zajc J."/>
            <person name="Liu Y."/>
            <person name="Dai W."/>
            <person name="Yang Z."/>
            <person name="Hu J."/>
            <person name="Gostincar C."/>
            <person name="Gunde-Cimerman N."/>
        </authorList>
    </citation>
    <scope>NUCLEOTIDE SEQUENCE [LARGE SCALE GENOMIC DNA]</scope>
    <source>
        <strain evidence="30">EXF-994 / CBS 113033</strain>
    </source>
</reference>
<evidence type="ECO:0000313" key="29">
    <source>
        <dbReference type="EMBL" id="EOR03714.1"/>
    </source>
</evidence>
<evidence type="ECO:0000313" key="30">
    <source>
        <dbReference type="Proteomes" id="UP000014064"/>
    </source>
</evidence>
<dbReference type="Pfam" id="PF08324">
    <property type="entry name" value="PUL"/>
    <property type="match status" value="1"/>
</dbReference>
<dbReference type="PROSITE" id="PS00678">
    <property type="entry name" value="WD_REPEATS_1"/>
    <property type="match status" value="1"/>
</dbReference>
<dbReference type="InterPro" id="IPR015943">
    <property type="entry name" value="WD40/YVTN_repeat-like_dom_sf"/>
</dbReference>
<feature type="domain" description="ATP-grasp" evidence="25">
    <location>
        <begin position="943"/>
        <end position="1135"/>
    </location>
</feature>
<dbReference type="PROSITE" id="PS50294">
    <property type="entry name" value="WD_REPEATS_REGION"/>
    <property type="match status" value="3"/>
</dbReference>
<dbReference type="GO" id="GO:0004087">
    <property type="term" value="F:carbamoyl-phosphate synthase (ammonia) activity"/>
    <property type="evidence" value="ECO:0007669"/>
    <property type="project" value="UniProtKB-EC"/>
</dbReference>
<accession>R9ANC5</accession>
<feature type="repeat" description="WD" evidence="22">
    <location>
        <begin position="141"/>
        <end position="182"/>
    </location>
</feature>
<dbReference type="NCBIfam" id="NF009455">
    <property type="entry name" value="PRK12815.1"/>
    <property type="match status" value="1"/>
</dbReference>
<dbReference type="PANTHER" id="PTHR11405:SF53">
    <property type="entry name" value="CARBAMOYL-PHOSPHATE SYNTHASE [AMMONIA], MITOCHONDRIAL"/>
    <property type="match status" value="1"/>
</dbReference>
<dbReference type="Pfam" id="PF02786">
    <property type="entry name" value="CPSase_L_D2"/>
    <property type="match status" value="2"/>
</dbReference>
<evidence type="ECO:0000256" key="9">
    <source>
        <dbReference type="ARBA" id="ARBA00022723"/>
    </source>
</evidence>
<evidence type="ECO:0000256" key="2">
    <source>
        <dbReference type="ARBA" id="ARBA00004173"/>
    </source>
</evidence>
<dbReference type="OrthoDB" id="1924069at2759"/>
<dbReference type="PROSITE" id="PS00867">
    <property type="entry name" value="CPSASE_2"/>
    <property type="match status" value="2"/>
</dbReference>
<dbReference type="RefSeq" id="XP_009266462.1">
    <property type="nucleotide sequence ID" value="XM_009268187.1"/>
</dbReference>
<dbReference type="Gene3D" id="1.25.10.10">
    <property type="entry name" value="Leucine-rich Repeat Variant"/>
    <property type="match status" value="1"/>
</dbReference>
<dbReference type="SUPFAM" id="SSF56059">
    <property type="entry name" value="Glutathione synthetase ATP-binding domain-like"/>
    <property type="match status" value="2"/>
</dbReference>
<dbReference type="GO" id="GO:0006526">
    <property type="term" value="P:L-arginine biosynthetic process"/>
    <property type="evidence" value="ECO:0007669"/>
    <property type="project" value="UniProtKB-ARBA"/>
</dbReference>
<evidence type="ECO:0000259" key="26">
    <source>
        <dbReference type="PROSITE" id="PS51394"/>
    </source>
</evidence>
<dbReference type="FunFam" id="3.40.50.20:FF:000001">
    <property type="entry name" value="Carbamoyl-phosphate synthase large chain"/>
    <property type="match status" value="1"/>
</dbReference>
<dbReference type="PROSITE" id="PS50975">
    <property type="entry name" value="ATP_GRASP"/>
    <property type="match status" value="2"/>
</dbReference>
<keyword evidence="12 23" id="KW-0067">ATP-binding</keyword>
<feature type="domain" description="PUL" evidence="27">
    <location>
        <begin position="504"/>
        <end position="781"/>
    </location>
</feature>
<organism evidence="29 30">
    <name type="scientific">Wallemia ichthyophaga (strain EXF-994 / CBS 113033)</name>
    <dbReference type="NCBI Taxonomy" id="1299270"/>
    <lineage>
        <taxon>Eukaryota</taxon>
        <taxon>Fungi</taxon>
        <taxon>Dikarya</taxon>
        <taxon>Basidiomycota</taxon>
        <taxon>Wallemiomycotina</taxon>
        <taxon>Wallemiomycetes</taxon>
        <taxon>Wallemiales</taxon>
        <taxon>Wallemiaceae</taxon>
        <taxon>Wallemia</taxon>
    </lineage>
</organism>
<dbReference type="InterPro" id="IPR016185">
    <property type="entry name" value="PreATP-grasp_dom_sf"/>
</dbReference>
<keyword evidence="9" id="KW-0479">Metal-binding</keyword>
<dbReference type="InterPro" id="IPR036897">
    <property type="entry name" value="CarbamoylP_synth_lsu_oligo_sf"/>
</dbReference>
<evidence type="ECO:0000256" key="21">
    <source>
        <dbReference type="ARBA" id="ARBA00048816"/>
    </source>
</evidence>